<protein>
    <recommendedName>
        <fullName evidence="3">Methyltransferase domain-containing protein</fullName>
    </recommendedName>
</protein>
<dbReference type="SUPFAM" id="SSF53335">
    <property type="entry name" value="S-adenosyl-L-methionine-dependent methyltransferases"/>
    <property type="match status" value="1"/>
</dbReference>
<sequence length="384" mass="41773">MNCCNVCAGALGEPVYRSAGDRSFTTMNTPVGGRTEVHFCARCGHLQTSELPDLAHYYAKVYEINLASAEADQLYQIVDGQPVYRADHQARVLRAKVEFPPGCRVLDYGCAQAATLRKVVATSPEIRPFLFDVTDKYVGYWERFPVPTQWATHQVDLAWAAGMDVVLSFFAFEHIAGLERALADIKALLKPGGTFYLVVPNVLGNAADFIVADHVNHFTPASMRYLLAANGFDAVEVDDEAHDAALVVTARLAAAPVPRPPLPDAVELGALAASARQMSAYWNEASARIRAFEADGDGPCAIYGAGFYGNFIAASLASPERVDCFVDRNTHLHGQACWGRPVVAPDELPENVRRVLVGVNPRAARGAIEAVEAWRGRGISFFYL</sequence>
<keyword evidence="2" id="KW-1185">Reference proteome</keyword>
<dbReference type="Pfam" id="PF13489">
    <property type="entry name" value="Methyltransf_23"/>
    <property type="match status" value="1"/>
</dbReference>
<dbReference type="InterPro" id="IPR029063">
    <property type="entry name" value="SAM-dependent_MTases_sf"/>
</dbReference>
<evidence type="ECO:0000313" key="2">
    <source>
        <dbReference type="Proteomes" id="UP000177515"/>
    </source>
</evidence>
<accession>A0ABN4TV71</accession>
<dbReference type="Proteomes" id="UP000177515">
    <property type="component" value="Chromosome 2"/>
</dbReference>
<dbReference type="RefSeq" id="WP_071072722.1">
    <property type="nucleotide sequence ID" value="NZ_CP017755.1"/>
</dbReference>
<proteinExistence type="predicted"/>
<evidence type="ECO:0008006" key="3">
    <source>
        <dbReference type="Google" id="ProtNLM"/>
    </source>
</evidence>
<evidence type="ECO:0000313" key="1">
    <source>
        <dbReference type="EMBL" id="AOZ10211.1"/>
    </source>
</evidence>
<reference evidence="1 2" key="1">
    <citation type="submission" date="2016-10" db="EMBL/GenBank/DDBJ databases">
        <title>Complete genome sequences of three Cupriavidus strains isolated from various Malaysian environments.</title>
        <authorList>
            <person name="Abdullah A.A.-A."/>
            <person name="Shafie N.A.H."/>
            <person name="Lau N.S."/>
        </authorList>
    </citation>
    <scope>NUCLEOTIDE SEQUENCE [LARGE SCALE GENOMIC DNA]</scope>
    <source>
        <strain evidence="1 2">USMAA1020</strain>
    </source>
</reference>
<dbReference type="Gene3D" id="3.40.50.150">
    <property type="entry name" value="Vaccinia Virus protein VP39"/>
    <property type="match status" value="1"/>
</dbReference>
<gene>
    <name evidence="1" type="ORF">BKK80_31835</name>
</gene>
<organism evidence="1 2">
    <name type="scientific">Cupriavidus malaysiensis</name>
    <dbReference type="NCBI Taxonomy" id="367825"/>
    <lineage>
        <taxon>Bacteria</taxon>
        <taxon>Pseudomonadati</taxon>
        <taxon>Pseudomonadota</taxon>
        <taxon>Betaproteobacteria</taxon>
        <taxon>Burkholderiales</taxon>
        <taxon>Burkholderiaceae</taxon>
        <taxon>Cupriavidus</taxon>
    </lineage>
</organism>
<dbReference type="EMBL" id="CP017755">
    <property type="protein sequence ID" value="AOZ10211.1"/>
    <property type="molecule type" value="Genomic_DNA"/>
</dbReference>
<dbReference type="PANTHER" id="PTHR43861">
    <property type="entry name" value="TRANS-ACONITATE 2-METHYLTRANSFERASE-RELATED"/>
    <property type="match status" value="1"/>
</dbReference>
<name>A0ABN4TV71_9BURK</name>